<dbReference type="SUPFAM" id="SSF75217">
    <property type="entry name" value="alpha/beta knot"/>
    <property type="match status" value="1"/>
</dbReference>
<dbReference type="Gene3D" id="2.40.240.20">
    <property type="entry name" value="Hypothetical PUA domain-like, domain 1"/>
    <property type="match status" value="1"/>
</dbReference>
<evidence type="ECO:0000256" key="3">
    <source>
        <dbReference type="ARBA" id="ARBA00012328"/>
    </source>
</evidence>
<keyword evidence="6 12" id="KW-0698">rRNA processing</keyword>
<evidence type="ECO:0000259" key="13">
    <source>
        <dbReference type="Pfam" id="PF04452"/>
    </source>
</evidence>
<comment type="catalytic activity">
    <reaction evidence="11 12">
        <text>uridine(1498) in 16S rRNA + S-adenosyl-L-methionine = N(3)-methyluridine(1498) in 16S rRNA + S-adenosyl-L-homocysteine + H(+)</text>
        <dbReference type="Rhea" id="RHEA:42920"/>
        <dbReference type="Rhea" id="RHEA-COMP:10283"/>
        <dbReference type="Rhea" id="RHEA-COMP:10284"/>
        <dbReference type="ChEBI" id="CHEBI:15378"/>
        <dbReference type="ChEBI" id="CHEBI:57856"/>
        <dbReference type="ChEBI" id="CHEBI:59789"/>
        <dbReference type="ChEBI" id="CHEBI:65315"/>
        <dbReference type="ChEBI" id="CHEBI:74502"/>
        <dbReference type="EC" id="2.1.1.193"/>
    </reaction>
</comment>
<keyword evidence="5 12" id="KW-0963">Cytoplasm</keyword>
<keyword evidence="16" id="KW-1185">Reference proteome</keyword>
<dbReference type="Gene3D" id="3.40.1280.10">
    <property type="match status" value="1"/>
</dbReference>
<accession>A0ABV9PQY2</accession>
<name>A0ABV9PQY2_9ACTN</name>
<dbReference type="PANTHER" id="PTHR30027">
    <property type="entry name" value="RIBOSOMAL RNA SMALL SUBUNIT METHYLTRANSFERASE E"/>
    <property type="match status" value="1"/>
</dbReference>
<comment type="similarity">
    <text evidence="2 12">Belongs to the RNA methyltransferase RsmE family.</text>
</comment>
<dbReference type="RefSeq" id="WP_344989729.1">
    <property type="nucleotide sequence ID" value="NZ_BAABCD010000008.1"/>
</dbReference>
<dbReference type="PIRSF" id="PIRSF015601">
    <property type="entry name" value="MTase_slr0722"/>
    <property type="match status" value="1"/>
</dbReference>
<dbReference type="InterPro" id="IPR029026">
    <property type="entry name" value="tRNA_m1G_MTases_N"/>
</dbReference>
<feature type="domain" description="Ribosomal RNA small subunit methyltransferase E methyltransferase" evidence="13">
    <location>
        <begin position="75"/>
        <end position="247"/>
    </location>
</feature>
<evidence type="ECO:0000256" key="8">
    <source>
        <dbReference type="ARBA" id="ARBA00022679"/>
    </source>
</evidence>
<dbReference type="PANTHER" id="PTHR30027:SF3">
    <property type="entry name" value="16S RRNA (URACIL(1498)-N(3))-METHYLTRANSFERASE"/>
    <property type="match status" value="1"/>
</dbReference>
<dbReference type="SUPFAM" id="SSF88697">
    <property type="entry name" value="PUA domain-like"/>
    <property type="match status" value="1"/>
</dbReference>
<gene>
    <name evidence="15" type="ORF">ACFO7U_11090</name>
</gene>
<evidence type="ECO:0000256" key="12">
    <source>
        <dbReference type="PIRNR" id="PIRNR015601"/>
    </source>
</evidence>
<evidence type="ECO:0000256" key="7">
    <source>
        <dbReference type="ARBA" id="ARBA00022603"/>
    </source>
</evidence>
<comment type="subcellular location">
    <subcellularLocation>
        <location evidence="1 12">Cytoplasm</location>
    </subcellularLocation>
</comment>
<evidence type="ECO:0000256" key="5">
    <source>
        <dbReference type="ARBA" id="ARBA00022490"/>
    </source>
</evidence>
<evidence type="ECO:0000256" key="4">
    <source>
        <dbReference type="ARBA" id="ARBA00013673"/>
    </source>
</evidence>
<dbReference type="NCBIfam" id="NF008693">
    <property type="entry name" value="PRK11713.2-3"/>
    <property type="match status" value="1"/>
</dbReference>
<evidence type="ECO:0000256" key="10">
    <source>
        <dbReference type="ARBA" id="ARBA00025699"/>
    </source>
</evidence>
<dbReference type="GO" id="GO:0032259">
    <property type="term" value="P:methylation"/>
    <property type="evidence" value="ECO:0007669"/>
    <property type="project" value="UniProtKB-KW"/>
</dbReference>
<comment type="caution">
    <text evidence="15">The sequence shown here is derived from an EMBL/GenBank/DDBJ whole genome shotgun (WGS) entry which is preliminary data.</text>
</comment>
<reference evidence="16" key="1">
    <citation type="journal article" date="2019" name="Int. J. Syst. Evol. Microbiol.">
        <title>The Global Catalogue of Microorganisms (GCM) 10K type strain sequencing project: providing services to taxonomists for standard genome sequencing and annotation.</title>
        <authorList>
            <consortium name="The Broad Institute Genomics Platform"/>
            <consortium name="The Broad Institute Genome Sequencing Center for Infectious Disease"/>
            <person name="Wu L."/>
            <person name="Ma J."/>
        </authorList>
    </citation>
    <scope>NUCLEOTIDE SEQUENCE [LARGE SCALE GENOMIC DNA]</scope>
    <source>
        <strain evidence="16">JCM 11882</strain>
    </source>
</reference>
<keyword evidence="7 12" id="KW-0489">Methyltransferase</keyword>
<organism evidence="15 16">
    <name type="scientific">Dietzia aurantiaca</name>
    <dbReference type="NCBI Taxonomy" id="983873"/>
    <lineage>
        <taxon>Bacteria</taxon>
        <taxon>Bacillati</taxon>
        <taxon>Actinomycetota</taxon>
        <taxon>Actinomycetes</taxon>
        <taxon>Mycobacteriales</taxon>
        <taxon>Dietziaceae</taxon>
        <taxon>Dietzia</taxon>
    </lineage>
</organism>
<sequence length="270" mass="27649">MTPSLFRVETVPAVGETVVLEGPEGRHAGSALRLRPGQSIRVGDGRGAVADCVVTTTSPGVVEAEVGTRMDVPRPVPEVTVVQALPKSERSELAVELATEAGADRIVPWQAERCVSRWAGAKVGKGRTKWANAARAAAKQSRRPHEPEIGELLDSAALARLVAEETAAGTRVLILHEEGAVPFAHAVTAPTPGAHGRPVNILVVVGPEGGVSDAELEALTGAGARPVVLGPEVLRTSTAAAVALGALGVLTPRWAGAGTTLGSTAPHHGK</sequence>
<dbReference type="Pfam" id="PF20260">
    <property type="entry name" value="PUA_4"/>
    <property type="match status" value="1"/>
</dbReference>
<evidence type="ECO:0000256" key="1">
    <source>
        <dbReference type="ARBA" id="ARBA00004496"/>
    </source>
</evidence>
<evidence type="ECO:0000259" key="14">
    <source>
        <dbReference type="Pfam" id="PF20260"/>
    </source>
</evidence>
<keyword evidence="9 12" id="KW-0949">S-adenosyl-L-methionine</keyword>
<dbReference type="InterPro" id="IPR006700">
    <property type="entry name" value="RsmE"/>
</dbReference>
<proteinExistence type="inferred from homology"/>
<dbReference type="Proteomes" id="UP001595836">
    <property type="component" value="Unassembled WGS sequence"/>
</dbReference>
<evidence type="ECO:0000256" key="2">
    <source>
        <dbReference type="ARBA" id="ARBA00005528"/>
    </source>
</evidence>
<dbReference type="EMBL" id="JBHSHP010000023">
    <property type="protein sequence ID" value="MFC4755321.1"/>
    <property type="molecule type" value="Genomic_DNA"/>
</dbReference>
<dbReference type="GO" id="GO:0008168">
    <property type="term" value="F:methyltransferase activity"/>
    <property type="evidence" value="ECO:0007669"/>
    <property type="project" value="UniProtKB-KW"/>
</dbReference>
<dbReference type="CDD" id="cd18084">
    <property type="entry name" value="RsmE-like"/>
    <property type="match status" value="1"/>
</dbReference>
<evidence type="ECO:0000256" key="6">
    <source>
        <dbReference type="ARBA" id="ARBA00022552"/>
    </source>
</evidence>
<dbReference type="InterPro" id="IPR046887">
    <property type="entry name" value="RsmE_PUA-like"/>
</dbReference>
<evidence type="ECO:0000313" key="16">
    <source>
        <dbReference type="Proteomes" id="UP001595836"/>
    </source>
</evidence>
<dbReference type="InterPro" id="IPR046886">
    <property type="entry name" value="RsmE_MTase_dom"/>
</dbReference>
<dbReference type="Pfam" id="PF04452">
    <property type="entry name" value="Methyltrans_RNA"/>
    <property type="match status" value="1"/>
</dbReference>
<feature type="domain" description="Ribosomal RNA small subunit methyltransferase E PUA-like" evidence="14">
    <location>
        <begin position="20"/>
        <end position="60"/>
    </location>
</feature>
<evidence type="ECO:0000256" key="9">
    <source>
        <dbReference type="ARBA" id="ARBA00022691"/>
    </source>
</evidence>
<dbReference type="EC" id="2.1.1.193" evidence="3 12"/>
<keyword evidence="8 12" id="KW-0808">Transferase</keyword>
<comment type="function">
    <text evidence="10 12">Specifically methylates the N3 position of the uracil ring of uridine 1498 (m3U1498) in 16S rRNA. Acts on the fully assembled 30S ribosomal subunit.</text>
</comment>
<evidence type="ECO:0000256" key="11">
    <source>
        <dbReference type="ARBA" id="ARBA00047944"/>
    </source>
</evidence>
<dbReference type="NCBIfam" id="TIGR00046">
    <property type="entry name" value="RsmE family RNA methyltransferase"/>
    <property type="match status" value="1"/>
</dbReference>
<protein>
    <recommendedName>
        <fullName evidence="4 12">Ribosomal RNA small subunit methyltransferase E</fullName>
        <ecNumber evidence="3 12">2.1.1.193</ecNumber>
    </recommendedName>
</protein>
<evidence type="ECO:0000313" key="15">
    <source>
        <dbReference type="EMBL" id="MFC4755321.1"/>
    </source>
</evidence>
<dbReference type="InterPro" id="IPR029028">
    <property type="entry name" value="Alpha/beta_knot_MTases"/>
</dbReference>
<dbReference type="InterPro" id="IPR015947">
    <property type="entry name" value="PUA-like_sf"/>
</dbReference>